<dbReference type="EMBL" id="UINC01074468">
    <property type="protein sequence ID" value="SVC11687.1"/>
    <property type="molecule type" value="Genomic_DNA"/>
</dbReference>
<accession>A0A382JKR4</accession>
<reference evidence="2" key="1">
    <citation type="submission" date="2018-05" db="EMBL/GenBank/DDBJ databases">
        <authorList>
            <person name="Lanie J.A."/>
            <person name="Ng W.-L."/>
            <person name="Kazmierczak K.M."/>
            <person name="Andrzejewski T.M."/>
            <person name="Davidsen T.M."/>
            <person name="Wayne K.J."/>
            <person name="Tettelin H."/>
            <person name="Glass J.I."/>
            <person name="Rusch D."/>
            <person name="Podicherti R."/>
            <person name="Tsui H.-C.T."/>
            <person name="Winkler M.E."/>
        </authorList>
    </citation>
    <scope>NUCLEOTIDE SEQUENCE</scope>
</reference>
<name>A0A382JKR4_9ZZZZ</name>
<dbReference type="Gene3D" id="2.40.30.10">
    <property type="entry name" value="Translation factors"/>
    <property type="match status" value="1"/>
</dbReference>
<protein>
    <recommendedName>
        <fullName evidence="1">Translation elongation factor EFTu-like domain-containing protein</fullName>
    </recommendedName>
</protein>
<dbReference type="GO" id="GO:0005525">
    <property type="term" value="F:GTP binding"/>
    <property type="evidence" value="ECO:0007669"/>
    <property type="project" value="InterPro"/>
</dbReference>
<evidence type="ECO:0000313" key="2">
    <source>
        <dbReference type="EMBL" id="SVC11687.1"/>
    </source>
</evidence>
<feature type="domain" description="Translation elongation factor EFTu-like" evidence="1">
    <location>
        <begin position="23"/>
        <end position="71"/>
    </location>
</feature>
<proteinExistence type="predicted"/>
<dbReference type="SUPFAM" id="SSF50447">
    <property type="entry name" value="Translation proteins"/>
    <property type="match status" value="1"/>
</dbReference>
<dbReference type="Pfam" id="PF03144">
    <property type="entry name" value="GTP_EFTU_D2"/>
    <property type="match status" value="1"/>
</dbReference>
<gene>
    <name evidence="2" type="ORF">METZ01_LOCUS264541</name>
</gene>
<organism evidence="2">
    <name type="scientific">marine metagenome</name>
    <dbReference type="NCBI Taxonomy" id="408172"/>
    <lineage>
        <taxon>unclassified sequences</taxon>
        <taxon>metagenomes</taxon>
        <taxon>ecological metagenomes</taxon>
    </lineage>
</organism>
<evidence type="ECO:0000259" key="1">
    <source>
        <dbReference type="Pfam" id="PF03144"/>
    </source>
</evidence>
<sequence>MKEQEIGFISKYFGKINVGAIDLTSGKLNTGDVIHIQGHTTDLEETVTSMQIEHGSVSEAKAGDSIGLKVSEKVRRGDKVFKVLED</sequence>
<dbReference type="InterPro" id="IPR009000">
    <property type="entry name" value="Transl_B-barrel_sf"/>
</dbReference>
<dbReference type="InterPro" id="IPR004161">
    <property type="entry name" value="EFTu-like_2"/>
</dbReference>
<dbReference type="AlphaFoldDB" id="A0A382JKR4"/>